<name>A0A0E0GHW4_ORYNI</name>
<dbReference type="PROSITE" id="PS00560">
    <property type="entry name" value="CARBOXYPEPT_SER_HIS"/>
    <property type="match status" value="1"/>
</dbReference>
<dbReference type="Proteomes" id="UP000006591">
    <property type="component" value="Chromosome 3"/>
</dbReference>
<evidence type="ECO:0000256" key="3">
    <source>
        <dbReference type="ARBA" id="ARBA00022525"/>
    </source>
</evidence>
<dbReference type="EnsemblPlants" id="ONIVA03G06390.1">
    <property type="protein sequence ID" value="ONIVA03G06390.1"/>
    <property type="gene ID" value="ONIVA03G06390"/>
</dbReference>
<dbReference type="InterPro" id="IPR029058">
    <property type="entry name" value="AB_hydrolase_fold"/>
</dbReference>
<organism evidence="10">
    <name type="scientific">Oryza nivara</name>
    <name type="common">Indian wild rice</name>
    <name type="synonym">Oryza sativa f. spontanea</name>
    <dbReference type="NCBI Taxonomy" id="4536"/>
    <lineage>
        <taxon>Eukaryota</taxon>
        <taxon>Viridiplantae</taxon>
        <taxon>Streptophyta</taxon>
        <taxon>Embryophyta</taxon>
        <taxon>Tracheophyta</taxon>
        <taxon>Spermatophyta</taxon>
        <taxon>Magnoliopsida</taxon>
        <taxon>Liliopsida</taxon>
        <taxon>Poales</taxon>
        <taxon>Poaceae</taxon>
        <taxon>BOP clade</taxon>
        <taxon>Oryzoideae</taxon>
        <taxon>Oryzeae</taxon>
        <taxon>Oryzinae</taxon>
        <taxon>Oryza</taxon>
    </lineage>
</organism>
<dbReference type="FunFam" id="3.40.50.1820:FF:000030">
    <property type="entry name" value="Carboxypeptidase"/>
    <property type="match status" value="1"/>
</dbReference>
<dbReference type="InterPro" id="IPR018202">
    <property type="entry name" value="Ser_caboxypep_ser_AS"/>
</dbReference>
<comment type="similarity">
    <text evidence="2 9">Belongs to the peptidase S10 family.</text>
</comment>
<evidence type="ECO:0000256" key="8">
    <source>
        <dbReference type="ARBA" id="ARBA00023180"/>
    </source>
</evidence>
<feature type="chain" id="PRO_5010893636" description="Carboxypeptidase" evidence="9">
    <location>
        <begin position="27"/>
        <end position="465"/>
    </location>
</feature>
<evidence type="ECO:0000256" key="1">
    <source>
        <dbReference type="ARBA" id="ARBA00004613"/>
    </source>
</evidence>
<keyword evidence="9" id="KW-0645">Protease</keyword>
<dbReference type="HOGENOM" id="CLU_008523_13_2_1"/>
<dbReference type="PROSITE" id="PS00131">
    <property type="entry name" value="CARBOXYPEPT_SER_SER"/>
    <property type="match status" value="1"/>
</dbReference>
<dbReference type="Gramene" id="ONIVA03G06390.2">
    <property type="protein sequence ID" value="ONIVA03G06390.2"/>
    <property type="gene ID" value="ONIVA03G06390"/>
</dbReference>
<dbReference type="Gene3D" id="6.10.250.940">
    <property type="match status" value="1"/>
</dbReference>
<keyword evidence="11" id="KW-1185">Reference proteome</keyword>
<evidence type="ECO:0000256" key="7">
    <source>
        <dbReference type="ARBA" id="ARBA00023157"/>
    </source>
</evidence>
<keyword evidence="4 9" id="KW-0121">Carboxypeptidase</keyword>
<dbReference type="OMA" id="ITECYSG"/>
<keyword evidence="3" id="KW-0964">Secreted</keyword>
<evidence type="ECO:0000256" key="5">
    <source>
        <dbReference type="ARBA" id="ARBA00022729"/>
    </source>
</evidence>
<dbReference type="SUPFAM" id="SSF53474">
    <property type="entry name" value="alpha/beta-Hydrolases"/>
    <property type="match status" value="1"/>
</dbReference>
<keyword evidence="6 9" id="KW-0378">Hydrolase</keyword>
<feature type="signal peptide" evidence="9">
    <location>
        <begin position="1"/>
        <end position="26"/>
    </location>
</feature>
<evidence type="ECO:0000256" key="2">
    <source>
        <dbReference type="ARBA" id="ARBA00009431"/>
    </source>
</evidence>
<dbReference type="Gramene" id="ONIVA03G06390.1">
    <property type="protein sequence ID" value="ONIVA03G06390.1"/>
    <property type="gene ID" value="ONIVA03G06390"/>
</dbReference>
<reference evidence="10" key="1">
    <citation type="submission" date="2015-04" db="UniProtKB">
        <authorList>
            <consortium name="EnsemblPlants"/>
        </authorList>
    </citation>
    <scope>IDENTIFICATION</scope>
    <source>
        <strain evidence="10">SL10</strain>
    </source>
</reference>
<dbReference type="GO" id="GO:0004185">
    <property type="term" value="F:serine-type carboxypeptidase activity"/>
    <property type="evidence" value="ECO:0007669"/>
    <property type="project" value="UniProtKB-UniRule"/>
</dbReference>
<dbReference type="GO" id="GO:0005773">
    <property type="term" value="C:vacuole"/>
    <property type="evidence" value="ECO:0007669"/>
    <property type="project" value="TreeGrafter"/>
</dbReference>
<dbReference type="PANTHER" id="PTHR11802">
    <property type="entry name" value="SERINE PROTEASE FAMILY S10 SERINE CARBOXYPEPTIDASE"/>
    <property type="match status" value="1"/>
</dbReference>
<comment type="subcellular location">
    <subcellularLocation>
        <location evidence="1">Secreted</location>
    </subcellularLocation>
</comment>
<keyword evidence="8" id="KW-0325">Glycoprotein</keyword>
<dbReference type="EC" id="3.4.16.-" evidence="9"/>
<keyword evidence="7" id="KW-1015">Disulfide bond</keyword>
<sequence length="465" mass="51694">MMMMNYRALWLWLSVAIVFSVQSCRALAAGEGSKEADKIAALPGQPPDVKLQQYSGYINVNETSGKSLFYYFVEASVDAAHKPLLLWLNGGPGCSSMGIGAFQEIGPFRVDTDGKTLCRNPHSWITAANLLFLESPVGVGFSYAAVKPQEVYSTIGDNMTAHDSHTFLLRWLDRFPEYKTRDLFIVGESYAGHYVPELAVTILDNNLLPHATPIKLKGIAIGNGILEFAAEQTQLYEYLWQHAFISDSAHALITQSCKYPDDHPSALCESARKAAYSRIGNIDIYNIYSSTCHEQKVRPSASKCMDLADPCSQYFVEAYMNQPQVQKTIHANTELKYPWTRCRVYNLDHFGDSPKSMLPSIKAVITGRIRIWIFSGDLDAMVPVTATRQSMERLQLRVAADWRPWSADGKDVAGYVIAYDGLVFATVRGSGHMAPIDQPERALVLVSSFIRGQPLPPPQPDQHDA</sequence>
<accession>A0A0E0GHW4</accession>
<dbReference type="AlphaFoldDB" id="A0A0E0GHW4"/>
<dbReference type="GO" id="GO:0005576">
    <property type="term" value="C:extracellular region"/>
    <property type="evidence" value="ECO:0007669"/>
    <property type="project" value="UniProtKB-SubCell"/>
</dbReference>
<evidence type="ECO:0000256" key="6">
    <source>
        <dbReference type="ARBA" id="ARBA00022801"/>
    </source>
</evidence>
<evidence type="ECO:0000256" key="9">
    <source>
        <dbReference type="RuleBase" id="RU361156"/>
    </source>
</evidence>
<proteinExistence type="inferred from homology"/>
<reference evidence="10" key="2">
    <citation type="submission" date="2018-04" db="EMBL/GenBank/DDBJ databases">
        <title>OnivRS2 (Oryza nivara Reference Sequence Version 2).</title>
        <authorList>
            <person name="Zhang J."/>
            <person name="Kudrna D."/>
            <person name="Lee S."/>
            <person name="Talag J."/>
            <person name="Rajasekar S."/>
            <person name="Welchert J."/>
            <person name="Hsing Y.-I."/>
            <person name="Wing R.A."/>
        </authorList>
    </citation>
    <scope>NUCLEOTIDE SEQUENCE [LARGE SCALE GENOMIC DNA]</scope>
    <source>
        <strain evidence="10">SL10</strain>
    </source>
</reference>
<dbReference type="Pfam" id="PF00450">
    <property type="entry name" value="Peptidase_S10"/>
    <property type="match status" value="1"/>
</dbReference>
<dbReference type="Gene3D" id="3.40.50.11320">
    <property type="match status" value="1"/>
</dbReference>
<dbReference type="EnsemblPlants" id="ONIVA03G06390.2">
    <property type="protein sequence ID" value="ONIVA03G06390.2"/>
    <property type="gene ID" value="ONIVA03G06390"/>
</dbReference>
<evidence type="ECO:0000256" key="4">
    <source>
        <dbReference type="ARBA" id="ARBA00022645"/>
    </source>
</evidence>
<dbReference type="GO" id="GO:0006508">
    <property type="term" value="P:proteolysis"/>
    <property type="evidence" value="ECO:0007669"/>
    <property type="project" value="UniProtKB-KW"/>
</dbReference>
<dbReference type="PROSITE" id="PS51257">
    <property type="entry name" value="PROKAR_LIPOPROTEIN"/>
    <property type="match status" value="1"/>
</dbReference>
<dbReference type="PRINTS" id="PR00724">
    <property type="entry name" value="CRBOXYPTASEC"/>
</dbReference>
<evidence type="ECO:0000313" key="10">
    <source>
        <dbReference type="EnsemblPlants" id="ONIVA03G06390.2"/>
    </source>
</evidence>
<evidence type="ECO:0000313" key="11">
    <source>
        <dbReference type="Proteomes" id="UP000006591"/>
    </source>
</evidence>
<dbReference type="Gene3D" id="3.40.50.1820">
    <property type="entry name" value="alpha/beta hydrolase"/>
    <property type="match status" value="1"/>
</dbReference>
<keyword evidence="5 9" id="KW-0732">Signal</keyword>
<dbReference type="InterPro" id="IPR033124">
    <property type="entry name" value="Ser_caboxypep_his_AS"/>
</dbReference>
<dbReference type="InterPro" id="IPR001563">
    <property type="entry name" value="Peptidase_S10"/>
</dbReference>
<dbReference type="STRING" id="4536.A0A0E0GHW4"/>
<dbReference type="FunFam" id="3.40.50.11320:FF:000002">
    <property type="entry name" value="Carboxypeptidase"/>
    <property type="match status" value="1"/>
</dbReference>
<protein>
    <recommendedName>
        <fullName evidence="9">Carboxypeptidase</fullName>
        <ecNumber evidence="9">3.4.16.-</ecNumber>
    </recommendedName>
</protein>
<dbReference type="PANTHER" id="PTHR11802:SF83">
    <property type="entry name" value="CARBOXYPEPTIDASE"/>
    <property type="match status" value="1"/>
</dbReference>
<dbReference type="eggNOG" id="KOG1282">
    <property type="taxonomic scope" value="Eukaryota"/>
</dbReference>